<comment type="caution">
    <text evidence="2">The sequence shown here is derived from an EMBL/GenBank/DDBJ whole genome shotgun (WGS) entry which is preliminary data.</text>
</comment>
<dbReference type="AlphaFoldDB" id="A0A6G0WE10"/>
<keyword evidence="1" id="KW-1133">Transmembrane helix</keyword>
<feature type="transmembrane region" description="Helical" evidence="1">
    <location>
        <begin position="218"/>
        <end position="236"/>
    </location>
</feature>
<dbReference type="Proteomes" id="UP000481153">
    <property type="component" value="Unassembled WGS sequence"/>
</dbReference>
<evidence type="ECO:0000256" key="1">
    <source>
        <dbReference type="SAM" id="Phobius"/>
    </source>
</evidence>
<keyword evidence="1" id="KW-0812">Transmembrane</keyword>
<protein>
    <recommendedName>
        <fullName evidence="4">DUF4203 domain-containing protein</fullName>
    </recommendedName>
</protein>
<feature type="transmembrane region" description="Helical" evidence="1">
    <location>
        <begin position="78"/>
        <end position="95"/>
    </location>
</feature>
<feature type="transmembrane region" description="Helical" evidence="1">
    <location>
        <begin position="150"/>
        <end position="171"/>
    </location>
</feature>
<proteinExistence type="predicted"/>
<dbReference type="VEuPathDB" id="FungiDB:AeMF1_014689"/>
<reference evidence="2 3" key="1">
    <citation type="submission" date="2019-07" db="EMBL/GenBank/DDBJ databases">
        <title>Genomics analysis of Aphanomyces spp. identifies a new class of oomycete effector associated with host adaptation.</title>
        <authorList>
            <person name="Gaulin E."/>
        </authorList>
    </citation>
    <scope>NUCLEOTIDE SEQUENCE [LARGE SCALE GENOMIC DNA]</scope>
    <source>
        <strain evidence="2 3">ATCC 201684</strain>
    </source>
</reference>
<keyword evidence="3" id="KW-1185">Reference proteome</keyword>
<keyword evidence="1" id="KW-0472">Membrane</keyword>
<feature type="transmembrane region" description="Helical" evidence="1">
    <location>
        <begin position="55"/>
        <end position="72"/>
    </location>
</feature>
<gene>
    <name evidence="2" type="ORF">Ae201684_016249</name>
</gene>
<dbReference type="EMBL" id="VJMJ01000247">
    <property type="protein sequence ID" value="KAF0725232.1"/>
    <property type="molecule type" value="Genomic_DNA"/>
</dbReference>
<evidence type="ECO:0000313" key="3">
    <source>
        <dbReference type="Proteomes" id="UP000481153"/>
    </source>
</evidence>
<feature type="transmembrane region" description="Helical" evidence="1">
    <location>
        <begin position="27"/>
        <end position="48"/>
    </location>
</feature>
<accession>A0A6G0WE10</accession>
<sequence>MSLLASATMMMAKSSSGRRLGDIGDDLVSIFILIFSFIGVPLSIFVAVRGLAFPRVSAFTSVVMTGIGIAFLGPGAEFVIGMSSILILTIVICLVKDSPVFLLSANAALCIAYTIFTMTLPQVVNTPSGYVPASSVNTTLPIEFQEPGTFATVVLVVCFLGFAIAAGVAALKIGRPLIAASSSVVGIWFSVYLVGAYFSRPIVDSSYDYFKIFALKPWITWPTAVVLSALATLLQLRTIREVPEVQKI</sequence>
<feature type="transmembrane region" description="Helical" evidence="1">
    <location>
        <begin position="100"/>
        <end position="120"/>
    </location>
</feature>
<organism evidence="2 3">
    <name type="scientific">Aphanomyces euteiches</name>
    <dbReference type="NCBI Taxonomy" id="100861"/>
    <lineage>
        <taxon>Eukaryota</taxon>
        <taxon>Sar</taxon>
        <taxon>Stramenopiles</taxon>
        <taxon>Oomycota</taxon>
        <taxon>Saprolegniomycetes</taxon>
        <taxon>Saprolegniales</taxon>
        <taxon>Verrucalvaceae</taxon>
        <taxon>Aphanomyces</taxon>
    </lineage>
</organism>
<evidence type="ECO:0008006" key="4">
    <source>
        <dbReference type="Google" id="ProtNLM"/>
    </source>
</evidence>
<name>A0A6G0WE10_9STRA</name>
<evidence type="ECO:0000313" key="2">
    <source>
        <dbReference type="EMBL" id="KAF0725232.1"/>
    </source>
</evidence>
<feature type="transmembrane region" description="Helical" evidence="1">
    <location>
        <begin position="178"/>
        <end position="198"/>
    </location>
</feature>